<dbReference type="InterPro" id="IPR001296">
    <property type="entry name" value="Glyco_trans_1"/>
</dbReference>
<evidence type="ECO:0000313" key="2">
    <source>
        <dbReference type="EMBL" id="RHH41325.1"/>
    </source>
</evidence>
<sequence>MKKITFVSQFPPPIHGLSKAVDTLYHSQLKKIFRFEAIDITSNKSILKTLWKLLISRTDVFYFTISQTKMGLWRDLVLMELMEWKNKPLIIHLHGGYLRKLIDNDCNALQRKLAYKVIGNANSCIVLGNSLKYIFEGIVSDERIKLVPNCADDEYVMPNVTEKLHVLSSSNCIHILYLSNFIVTKGYREVLDVAKQLKDRGDGDKFMFHFAGMFFDEKEKMYFESYIENNKLQCVVNYHGIVSGDAKVALLQQCNIFMLLTRYPNEGQPISILEAMGNGMAIVTTNHAGIPDIVQLESGLVCSKENISIEMITTFLLKCYEDRKILIKMCMYNHKVALQCYTQQQYIDNMKSIFISAI</sequence>
<evidence type="ECO:0000313" key="3">
    <source>
        <dbReference type="EMBL" id="RHH41338.1"/>
    </source>
</evidence>
<dbReference type="PANTHER" id="PTHR12526:SF630">
    <property type="entry name" value="GLYCOSYLTRANSFERASE"/>
    <property type="match status" value="1"/>
</dbReference>
<dbReference type="Proteomes" id="UP000283329">
    <property type="component" value="Unassembled WGS sequence"/>
</dbReference>
<evidence type="ECO:0000313" key="4">
    <source>
        <dbReference type="Proteomes" id="UP000283329"/>
    </source>
</evidence>
<dbReference type="SUPFAM" id="SSF53756">
    <property type="entry name" value="UDP-Glycosyltransferase/glycogen phosphorylase"/>
    <property type="match status" value="1"/>
</dbReference>
<reference evidence="3 4" key="1">
    <citation type="submission" date="2018-08" db="EMBL/GenBank/DDBJ databases">
        <title>A genome reference for cultivated species of the human gut microbiota.</title>
        <authorList>
            <person name="Zou Y."/>
            <person name="Xue W."/>
            <person name="Luo G."/>
        </authorList>
    </citation>
    <scope>NUCLEOTIDE SEQUENCE [LARGE SCALE GENOMIC DNA]</scope>
    <source>
        <strain evidence="3 4">AM17-48</strain>
    </source>
</reference>
<proteinExistence type="predicted"/>
<dbReference type="AlphaFoldDB" id="A0A414WTT8"/>
<dbReference type="CDD" id="cd03801">
    <property type="entry name" value="GT4_PimA-like"/>
    <property type="match status" value="1"/>
</dbReference>
<organism evidence="3 4">
    <name type="scientific">Bacteroides ovatus</name>
    <dbReference type="NCBI Taxonomy" id="28116"/>
    <lineage>
        <taxon>Bacteria</taxon>
        <taxon>Pseudomonadati</taxon>
        <taxon>Bacteroidota</taxon>
        <taxon>Bacteroidia</taxon>
        <taxon>Bacteroidales</taxon>
        <taxon>Bacteroidaceae</taxon>
        <taxon>Bacteroides</taxon>
    </lineage>
</organism>
<dbReference type="EMBL" id="QRJR01000028">
    <property type="protein sequence ID" value="RHH41325.1"/>
    <property type="molecule type" value="Genomic_DNA"/>
</dbReference>
<dbReference type="GO" id="GO:0016757">
    <property type="term" value="F:glycosyltransferase activity"/>
    <property type="evidence" value="ECO:0007669"/>
    <property type="project" value="InterPro"/>
</dbReference>
<protein>
    <submittedName>
        <fullName evidence="3">Glycosyltransferase family 1 protein</fullName>
    </submittedName>
</protein>
<keyword evidence="3" id="KW-0808">Transferase</keyword>
<evidence type="ECO:0000259" key="1">
    <source>
        <dbReference type="Pfam" id="PF00534"/>
    </source>
</evidence>
<dbReference type="Gene3D" id="3.40.50.2000">
    <property type="entry name" value="Glycogen Phosphorylase B"/>
    <property type="match status" value="2"/>
</dbReference>
<gene>
    <name evidence="2" type="ORF">DW206_20900</name>
    <name evidence="3" type="ORF">DW206_20970</name>
</gene>
<dbReference type="RefSeq" id="WP_118299689.1">
    <property type="nucleotide sequence ID" value="NZ_QRJR01000028.1"/>
</dbReference>
<feature type="domain" description="Glycosyl transferase family 1" evidence="1">
    <location>
        <begin position="175"/>
        <end position="323"/>
    </location>
</feature>
<dbReference type="Pfam" id="PF00534">
    <property type="entry name" value="Glycos_transf_1"/>
    <property type="match status" value="1"/>
</dbReference>
<dbReference type="EMBL" id="QRJR01000028">
    <property type="protein sequence ID" value="RHH41338.1"/>
    <property type="molecule type" value="Genomic_DNA"/>
</dbReference>
<comment type="caution">
    <text evidence="3">The sequence shown here is derived from an EMBL/GenBank/DDBJ whole genome shotgun (WGS) entry which is preliminary data.</text>
</comment>
<dbReference type="PANTHER" id="PTHR12526">
    <property type="entry name" value="GLYCOSYLTRANSFERASE"/>
    <property type="match status" value="1"/>
</dbReference>
<name>A0A414WTT8_BACOV</name>
<accession>A0A414WTT8</accession>